<organism evidence="2 3">
    <name type="scientific">Steinernema carpocapsae</name>
    <name type="common">Entomopathogenic nematode</name>
    <dbReference type="NCBI Taxonomy" id="34508"/>
    <lineage>
        <taxon>Eukaryota</taxon>
        <taxon>Metazoa</taxon>
        <taxon>Ecdysozoa</taxon>
        <taxon>Nematoda</taxon>
        <taxon>Chromadorea</taxon>
        <taxon>Rhabditida</taxon>
        <taxon>Tylenchina</taxon>
        <taxon>Panagrolaimomorpha</taxon>
        <taxon>Strongyloidoidea</taxon>
        <taxon>Steinernematidae</taxon>
        <taxon>Steinernema</taxon>
    </lineage>
</organism>
<gene>
    <name evidence="2" type="ORF">L596_013622</name>
</gene>
<name>A0A4U5P1K9_STECR</name>
<comment type="caution">
    <text evidence="2">The sequence shown here is derived from an EMBL/GenBank/DDBJ whole genome shotgun (WGS) entry which is preliminary data.</text>
</comment>
<feature type="compositionally biased region" description="Polar residues" evidence="1">
    <location>
        <begin position="193"/>
        <end position="204"/>
    </location>
</feature>
<evidence type="ECO:0000313" key="3">
    <source>
        <dbReference type="Proteomes" id="UP000298663"/>
    </source>
</evidence>
<feature type="region of interest" description="Disordered" evidence="1">
    <location>
        <begin position="152"/>
        <end position="222"/>
    </location>
</feature>
<dbReference type="Proteomes" id="UP000298663">
    <property type="component" value="Unassembled WGS sequence"/>
</dbReference>
<protein>
    <submittedName>
        <fullName evidence="2">Uncharacterized protein</fullName>
    </submittedName>
</protein>
<reference evidence="2 3" key="2">
    <citation type="journal article" date="2019" name="G3 (Bethesda)">
        <title>Hybrid Assembly of the Genome of the Entomopathogenic Nematode Steinernema carpocapsae Identifies the X-Chromosome.</title>
        <authorList>
            <person name="Serra L."/>
            <person name="Macchietto M."/>
            <person name="Macias-Munoz A."/>
            <person name="McGill C.J."/>
            <person name="Rodriguez I.M."/>
            <person name="Rodriguez B."/>
            <person name="Murad R."/>
            <person name="Mortazavi A."/>
        </authorList>
    </citation>
    <scope>NUCLEOTIDE SEQUENCE [LARGE SCALE GENOMIC DNA]</scope>
    <source>
        <strain evidence="2 3">ALL</strain>
    </source>
</reference>
<dbReference type="AlphaFoldDB" id="A0A4U5P1K9"/>
<feature type="compositionally biased region" description="Basic and acidic residues" evidence="1">
    <location>
        <begin position="18"/>
        <end position="48"/>
    </location>
</feature>
<accession>A0A4U5P1K9</accession>
<sequence length="222" mass="25045">MARPPGANPSKRATATKNCRERKMAKAREDGREEGRKEGQEKADRLEQELEQEKLYSWRCYEENMRLVDKIAELEQKLATFSQQAQRPTDLGMGMHPPAYSQAQQHGSIHSELISYPETEIAQSVNQNQQSAWYSESCSDYSCNELLQQAGPDLNSNGHEHTTQGNLLSPHLCQPSTSQGLGQRLPSLLRSADQPQLNRPNNFKNDSEAAQEADYDGFDHDL</sequence>
<keyword evidence="3" id="KW-1185">Reference proteome</keyword>
<proteinExistence type="predicted"/>
<evidence type="ECO:0000313" key="2">
    <source>
        <dbReference type="EMBL" id="TKR89534.1"/>
    </source>
</evidence>
<reference evidence="2 3" key="1">
    <citation type="journal article" date="2015" name="Genome Biol.">
        <title>Comparative genomics of Steinernema reveals deeply conserved gene regulatory networks.</title>
        <authorList>
            <person name="Dillman A.R."/>
            <person name="Macchietto M."/>
            <person name="Porter C.F."/>
            <person name="Rogers A."/>
            <person name="Williams B."/>
            <person name="Antoshechkin I."/>
            <person name="Lee M.M."/>
            <person name="Goodwin Z."/>
            <person name="Lu X."/>
            <person name="Lewis E.E."/>
            <person name="Goodrich-Blair H."/>
            <person name="Stock S.P."/>
            <person name="Adams B.J."/>
            <person name="Sternberg P.W."/>
            <person name="Mortazavi A."/>
        </authorList>
    </citation>
    <scope>NUCLEOTIDE SEQUENCE [LARGE SCALE GENOMIC DNA]</scope>
    <source>
        <strain evidence="2 3">ALL</strain>
    </source>
</reference>
<dbReference type="EMBL" id="AZBU02000003">
    <property type="protein sequence ID" value="TKR89534.1"/>
    <property type="molecule type" value="Genomic_DNA"/>
</dbReference>
<feature type="region of interest" description="Disordered" evidence="1">
    <location>
        <begin position="1"/>
        <end position="48"/>
    </location>
</feature>
<evidence type="ECO:0000256" key="1">
    <source>
        <dbReference type="SAM" id="MobiDB-lite"/>
    </source>
</evidence>